<feature type="compositionally biased region" description="Basic and acidic residues" evidence="1">
    <location>
        <begin position="687"/>
        <end position="701"/>
    </location>
</feature>
<feature type="compositionally biased region" description="Acidic residues" evidence="1">
    <location>
        <begin position="1691"/>
        <end position="1706"/>
    </location>
</feature>
<dbReference type="SUPFAM" id="SSF50630">
    <property type="entry name" value="Acid proteases"/>
    <property type="match status" value="5"/>
</dbReference>
<feature type="domain" description="Rho termination factor-like N-terminal" evidence="4">
    <location>
        <begin position="7"/>
        <end position="48"/>
    </location>
</feature>
<name>A0AAV7SK81_PLEWA</name>
<feature type="compositionally biased region" description="Acidic residues" evidence="1">
    <location>
        <begin position="47"/>
        <end position="62"/>
    </location>
</feature>
<protein>
    <submittedName>
        <fullName evidence="5">Uncharacterized protein</fullName>
    </submittedName>
</protein>
<reference evidence="5" key="1">
    <citation type="journal article" date="2022" name="bioRxiv">
        <title>Sequencing and chromosome-scale assembly of the giantPleurodeles waltlgenome.</title>
        <authorList>
            <person name="Brown T."/>
            <person name="Elewa A."/>
            <person name="Iarovenko S."/>
            <person name="Subramanian E."/>
            <person name="Araus A.J."/>
            <person name="Petzold A."/>
            <person name="Susuki M."/>
            <person name="Suzuki K.-i.T."/>
            <person name="Hayashi T."/>
            <person name="Toyoda A."/>
            <person name="Oliveira C."/>
            <person name="Osipova E."/>
            <person name="Leigh N.D."/>
            <person name="Simon A."/>
            <person name="Yun M.H."/>
        </authorList>
    </citation>
    <scope>NUCLEOTIDE SEQUENCE</scope>
    <source>
        <strain evidence="5">20211129_DDA</strain>
        <tissue evidence="5">Liver</tissue>
    </source>
</reference>
<feature type="domain" description="CCHC-type" evidence="2">
    <location>
        <begin position="2040"/>
        <end position="2058"/>
    </location>
</feature>
<feature type="domain" description="Rho termination factor-like N-terminal" evidence="4">
    <location>
        <begin position="2199"/>
        <end position="2240"/>
    </location>
</feature>
<proteinExistence type="predicted"/>
<dbReference type="PANTHER" id="PTHR46888:SF1">
    <property type="entry name" value="RIBONUCLEASE H"/>
    <property type="match status" value="1"/>
</dbReference>
<dbReference type="GO" id="GO:0008270">
    <property type="term" value="F:zinc ion binding"/>
    <property type="evidence" value="ECO:0007669"/>
    <property type="project" value="InterPro"/>
</dbReference>
<comment type="caution">
    <text evidence="5">The sequence shown here is derived from an EMBL/GenBank/DDBJ whole genome shotgun (WGS) entry which is preliminary data.</text>
</comment>
<feature type="domain" description="Rho termination factor-like N-terminal" evidence="4">
    <location>
        <begin position="1651"/>
        <end position="1692"/>
    </location>
</feature>
<feature type="domain" description="Rho termination factor-like N-terminal" evidence="4">
    <location>
        <begin position="1103"/>
        <end position="1144"/>
    </location>
</feature>
<dbReference type="SMART" id="SM00959">
    <property type="entry name" value="Rho_N"/>
    <property type="match status" value="5"/>
</dbReference>
<feature type="domain" description="SAP" evidence="3">
    <location>
        <begin position="2200"/>
        <end position="2236"/>
    </location>
</feature>
<dbReference type="GO" id="GO:0006353">
    <property type="term" value="P:DNA-templated transcription termination"/>
    <property type="evidence" value="ECO:0007669"/>
    <property type="project" value="InterPro"/>
</dbReference>
<feature type="region of interest" description="Disordered" evidence="1">
    <location>
        <begin position="1235"/>
        <end position="1255"/>
    </location>
</feature>
<evidence type="ECO:0000256" key="1">
    <source>
        <dbReference type="SAM" id="MobiDB-lite"/>
    </source>
</evidence>
<feature type="compositionally biased region" description="Acidic residues" evidence="1">
    <location>
        <begin position="595"/>
        <end position="610"/>
    </location>
</feature>
<feature type="region of interest" description="Disordered" evidence="1">
    <location>
        <begin position="1690"/>
        <end position="1755"/>
    </location>
</feature>
<evidence type="ECO:0000259" key="2">
    <source>
        <dbReference type="SMART" id="SM00343"/>
    </source>
</evidence>
<dbReference type="InterPro" id="IPR021109">
    <property type="entry name" value="Peptidase_aspartic_dom_sf"/>
</dbReference>
<accession>A0AAV7SK81</accession>
<dbReference type="SMART" id="SM00343">
    <property type="entry name" value="ZnF_C2HC"/>
    <property type="match status" value="5"/>
</dbReference>
<dbReference type="PANTHER" id="PTHR46888">
    <property type="entry name" value="ZINC KNUCKLE DOMAINCONTAINING PROTEIN-RELATED"/>
    <property type="match status" value="1"/>
</dbReference>
<feature type="compositionally biased region" description="Basic and acidic residues" evidence="1">
    <location>
        <begin position="1783"/>
        <end position="1797"/>
    </location>
</feature>
<feature type="region of interest" description="Disordered" evidence="1">
    <location>
        <begin position="140"/>
        <end position="159"/>
    </location>
</feature>
<evidence type="ECO:0000259" key="3">
    <source>
        <dbReference type="SMART" id="SM00513"/>
    </source>
</evidence>
<feature type="region of interest" description="Disordered" evidence="1">
    <location>
        <begin position="594"/>
        <end position="659"/>
    </location>
</feature>
<feature type="domain" description="SAP" evidence="3">
    <location>
        <begin position="1652"/>
        <end position="1688"/>
    </location>
</feature>
<feature type="region of interest" description="Disordered" evidence="1">
    <location>
        <begin position="333"/>
        <end position="388"/>
    </location>
</feature>
<feature type="region of interest" description="Disordered" evidence="1">
    <location>
        <begin position="46"/>
        <end position="111"/>
    </location>
</feature>
<feature type="domain" description="CCHC-type" evidence="2">
    <location>
        <begin position="396"/>
        <end position="414"/>
    </location>
</feature>
<evidence type="ECO:0000313" key="6">
    <source>
        <dbReference type="Proteomes" id="UP001066276"/>
    </source>
</evidence>
<feature type="compositionally biased region" description="Basic and acidic residues" evidence="1">
    <location>
        <begin position="2559"/>
        <end position="2580"/>
    </location>
</feature>
<dbReference type="InterPro" id="IPR001878">
    <property type="entry name" value="Znf_CCHC"/>
</dbReference>
<feature type="compositionally biased region" description="Basic and acidic residues" evidence="1">
    <location>
        <begin position="1235"/>
        <end position="1249"/>
    </location>
</feature>
<feature type="domain" description="CCHC-type" evidence="2">
    <location>
        <begin position="2588"/>
        <end position="2606"/>
    </location>
</feature>
<feature type="compositionally biased region" description="Acidic residues" evidence="1">
    <location>
        <begin position="2239"/>
        <end position="2254"/>
    </location>
</feature>
<evidence type="ECO:0000259" key="4">
    <source>
        <dbReference type="SMART" id="SM00959"/>
    </source>
</evidence>
<dbReference type="SMART" id="SM00513">
    <property type="entry name" value="SAP"/>
    <property type="match status" value="5"/>
</dbReference>
<organism evidence="5 6">
    <name type="scientific">Pleurodeles waltl</name>
    <name type="common">Iberian ribbed newt</name>
    <dbReference type="NCBI Taxonomy" id="8319"/>
    <lineage>
        <taxon>Eukaryota</taxon>
        <taxon>Metazoa</taxon>
        <taxon>Chordata</taxon>
        <taxon>Craniata</taxon>
        <taxon>Vertebrata</taxon>
        <taxon>Euteleostomi</taxon>
        <taxon>Amphibia</taxon>
        <taxon>Batrachia</taxon>
        <taxon>Caudata</taxon>
        <taxon>Salamandroidea</taxon>
        <taxon>Salamandridae</taxon>
        <taxon>Pleurodelinae</taxon>
        <taxon>Pleurodeles</taxon>
    </lineage>
</organism>
<feature type="compositionally biased region" description="Basic and acidic residues" evidence="1">
    <location>
        <begin position="1463"/>
        <end position="1484"/>
    </location>
</feature>
<feature type="compositionally biased region" description="Basic and acidic residues" evidence="1">
    <location>
        <begin position="2011"/>
        <end position="2032"/>
    </location>
</feature>
<dbReference type="EMBL" id="JANPWB010000008">
    <property type="protein sequence ID" value="KAJ1164450.1"/>
    <property type="molecule type" value="Genomic_DNA"/>
</dbReference>
<dbReference type="GO" id="GO:0003676">
    <property type="term" value="F:nucleic acid binding"/>
    <property type="evidence" value="ECO:0007669"/>
    <property type="project" value="InterPro"/>
</dbReference>
<feature type="compositionally biased region" description="Acidic residues" evidence="1">
    <location>
        <begin position="1143"/>
        <end position="1158"/>
    </location>
</feature>
<feature type="domain" description="Rho termination factor-like N-terminal" evidence="4">
    <location>
        <begin position="555"/>
        <end position="596"/>
    </location>
</feature>
<dbReference type="InterPro" id="IPR011112">
    <property type="entry name" value="Rho-like_N"/>
</dbReference>
<feature type="region of interest" description="Disordered" evidence="1">
    <location>
        <begin position="1429"/>
        <end position="1484"/>
    </location>
</feature>
<feature type="domain" description="SAP" evidence="3">
    <location>
        <begin position="1104"/>
        <end position="1140"/>
    </location>
</feature>
<feature type="compositionally biased region" description="Basic and acidic residues" evidence="1">
    <location>
        <begin position="367"/>
        <end position="388"/>
    </location>
</feature>
<sequence>MELDLASLPTLTVVQLRGLCTERGLPATTDLRKQVLIKSLTAWAEAQEVDPGEAPEEGETGEDASSNHSGEGGHLSLFEDEEDRSSVHTVTRGRPKASGGKGVPSGRENTSIRERELEAQLAYIAFEADKLALEKKKWAKKEKRDGGSDREVEVSMGGGGCPRLPKGVVPAYVEGDDIDKWLEAFERALQMRRVRPQYWGSLLWELVPNSGRDRLLTLRGEEADSYPSMKRCLTKKFGLTPEQYRMKFRNIQKINTQSWVDFVDTSLKTLEGWIIGNKVNTYEGLYNLIMREHILTNCTQERLRQHLVDSKQTNPRELGEAADEWLRTRVVVKSQGGDSKKGGAGPQKSKEGGGKPTTETPSVPQNPKKEESKSHSHSDKQRQGDPGLKKLLDSRACFDCQQTGHFRGDAACPKKVVSTGLSSVAMEEDSSDDEVLLALSWETGPDGKLVIPEGGSRHFHPIQVNGIPTTGLRDTCASHTIVSDRLVTPDMYVPGETRKVRIATGEVTSKPVAIVPLEREGILDWFRVVVSADLPLDCILGNDLPEGTMELDLASLPTLTVVQLRGLCTERGLPATTDLRKQVLIKSLTAWAEAQEVDPGEAPEEGETGEDASSNHSGEGGHLSLFEDEEDRSSVHTVTRGRPKASGGKGVPSGRENTSIRERELEAQLAYIAFEADKLALEKKKWAKKEKRDGGSDREVEVSMGGGGCPRLPKGVVPAYVEGDDIDKWLEAFERALQMRRVRPQYWGSLLWELVPNSGRDRLLTLRGEEADSYPSMKRCLTKKFGLTPEQYRMKFRNIQKINTQSWVDFVDTSLKTLEGWIIGNKVNTYEGLYNLIMREHILTNCTQERLRQHLVDSKQTNPRELGEAADEWLRTRVVVKSQGGDSKKGGAGPQKSKEGGGKPTTETPSVPQNPKKEESKSHSHSDKQRQGDPGLKKLLDSRACFDCQQTGHFRGDAACPKKVVSTGLSSVAMEEDSSDDEVLLALSWETGPDGKLVIPEGGSRHFHPIQVNGIPTTGLRDTCASHTIVSDRLVTPDMYVPGETRKVRIATGEVTSKPVAIVPLEREGILDWFRVVVSADLPLDCILGNDLPEGTMELDLASLPTLTVVQLRGLCTERGLPATTDLRKQVLIKSLTAWAEAQEVDPGEAPEEGETGEDASSNHSGEGGHLSLFEDEEDRSSVHTVTRGRPKASGGKGVPSGRENTSIRERELEAQLAYIAFEADKLALEKKKWAKKEKRDGGSDREVEVSMGGGGCPRLPKGVVPAYVEGDDIDKWLEAFERALQMRRVRPQYWGSLLWELVPNSGRDRLLTLRGEEADSYPSMKRCLTKKFGLTPEQYRMKFRNIQKINTQSWVDFVDTSLKTLEGWIIGNKVNTYEGLYNLIMREHILTNCTQERLRQHLVDSKQTNPRELGEAADEWLRTRVVVKSQGGDSKKGGAGPQKSKEGGGKPTTETPSVPQNPKKEESKSHSHSDKQRQGDPGLKKLLDSRACFDCQQTGHFRGDAACPKKVVSTGLSSVAMEEDSSDDEVLLALSWETGPDGKLVIPEGGSRHFHPIQVNGIPTTGLRDTCASHTIVSDRLVTPDMYVPGETRKVRIATGEVTSKPVAIVPLEREGILDWFRVVVSADLPLDCILGNDLPEGTMELDLASLPTLTVVQLRGLCTERGLPATTDLRKQVLIKSLTAWAEAQEVDPGEAPEEGETGEDASSNHSGEGGHLSLFEDEEDRSSVHTVTRGRPKASGGKGVPSGRENTSIRERELEAQLAYIAFEADKLALEKKKWAKKEKRDGGSDREVEVSMGGGGCPRLPKGVVPAYVEGDDIDKWLEAFERALQMRRVRPQYWGSLLWELVPNSGRDRLLTLRGEEADSYPSMKRCLTKKFGLTPEQYRMKFRNIQKINTQSWVDFVDTSLKTLEGWIIGNKVNTYEGLYNLIMREHILTNCTQERLRQHLVDSKQTNPRELGEAADEWLRTRVVVKSQGGDSKKGGAGPQKSKEGGGKPTTETPSVPQNPKKEESKSHSHSDKQRQGDPGLKKLLDSRACFDCQQTGHFRGDAACPKKVVSTGLSSVAMEEDSSDDEVLLALSWETGPDGKLVIPEGGSRHFHPIQVNGIPTTGLRDTCASHTIVSDRLVTPDMYVPGETRKVRIATGEVTSKPVAIVPLEREGILVWFRVVVSADLPLDCILGNDLPEGTMELDLASLPTLTVVQLRGLCTERGLPATTDLRKQVLIKSLTAWAEAQEVDPGDAPEEGETGEDASSNHSGEGGHLSLCEDEEDRSSVHTVTRGRPKASGGKGVPSGGENPSIRERELEAQLAYIAFEADKLALEKKKWAKKEKRYGGSNREVEVSMGGGGCPRLPKGVVPAYVEGDDIDKWLEAFERALQMRRVRPQYWGSLLWELVPNSGRDRLLTLRGEEADSYPSMKRCLTKKFGLTPEQYRMKFRNIQKINTQSWVDFVDTSLKTLEGWIIGNKVNTYEGLYNLIMREHILTNCTQERLRQHLVDSKQTNPRELGEAADEWLRTRVVVKSQGGDSKKGGAGPQKSKEGGGKPTTETPSVPQNPKKEESKSHSHSDKQRQGDPGLKKLLDSRACFDCQQTGHFRGDAACPKKVVSTGLSSVAMEEDSSDDEVLLALSWETGPDGKLVIPEGGSRHVHPIQVNGIPTTGLRDTCASHTIVSDRLVTPDMYVPGETRKVRIATGEVTSKPVAIVPLEREGILDWFRVVVSADLPLDCILGNDLP</sequence>
<keyword evidence="6" id="KW-1185">Reference proteome</keyword>
<dbReference type="Gene3D" id="1.10.720.30">
    <property type="entry name" value="SAP domain"/>
    <property type="match status" value="5"/>
</dbReference>
<feature type="domain" description="CCHC-type" evidence="2">
    <location>
        <begin position="1492"/>
        <end position="1510"/>
    </location>
</feature>
<feature type="domain" description="CCHC-type" evidence="2">
    <location>
        <begin position="944"/>
        <end position="962"/>
    </location>
</feature>
<feature type="region of interest" description="Disordered" evidence="1">
    <location>
        <begin position="1142"/>
        <end position="1207"/>
    </location>
</feature>
<dbReference type="InterPro" id="IPR036361">
    <property type="entry name" value="SAP_dom_sf"/>
</dbReference>
<feature type="domain" description="SAP" evidence="3">
    <location>
        <begin position="8"/>
        <end position="44"/>
    </location>
</feature>
<feature type="region of interest" description="Disordered" evidence="1">
    <location>
        <begin position="687"/>
        <end position="707"/>
    </location>
</feature>
<feature type="region of interest" description="Disordered" evidence="1">
    <location>
        <begin position="2238"/>
        <end position="2302"/>
    </location>
</feature>
<feature type="compositionally biased region" description="Basic and acidic residues" evidence="1">
    <location>
        <begin position="915"/>
        <end position="936"/>
    </location>
</feature>
<feature type="region of interest" description="Disordered" evidence="1">
    <location>
        <begin position="2525"/>
        <end position="2580"/>
    </location>
</feature>
<gene>
    <name evidence="5" type="ORF">NDU88_004888</name>
</gene>
<feature type="domain" description="SAP" evidence="3">
    <location>
        <begin position="556"/>
        <end position="592"/>
    </location>
</feature>
<dbReference type="InterPro" id="IPR003034">
    <property type="entry name" value="SAP_dom"/>
</dbReference>
<feature type="region of interest" description="Disordered" evidence="1">
    <location>
        <begin position="881"/>
        <end position="936"/>
    </location>
</feature>
<feature type="compositionally biased region" description="Basic and acidic residues" evidence="1">
    <location>
        <begin position="140"/>
        <end position="153"/>
    </location>
</feature>
<dbReference type="CDD" id="cd00303">
    <property type="entry name" value="retropepsin_like"/>
    <property type="match status" value="1"/>
</dbReference>
<dbReference type="Proteomes" id="UP001066276">
    <property type="component" value="Chromosome 4_2"/>
</dbReference>
<feature type="region of interest" description="Disordered" evidence="1">
    <location>
        <begin position="1783"/>
        <end position="1803"/>
    </location>
</feature>
<evidence type="ECO:0000313" key="5">
    <source>
        <dbReference type="EMBL" id="KAJ1164450.1"/>
    </source>
</evidence>
<feature type="region of interest" description="Disordered" evidence="1">
    <location>
        <begin position="1977"/>
        <end position="2032"/>
    </location>
</feature>